<evidence type="ECO:0000313" key="2">
    <source>
        <dbReference type="WBParaSite" id="MhA1_Contig1455.frz3.gene7"/>
    </source>
</evidence>
<reference evidence="2" key="1">
    <citation type="submission" date="2016-11" db="UniProtKB">
        <authorList>
            <consortium name="WormBaseParasite"/>
        </authorList>
    </citation>
    <scope>IDENTIFICATION</scope>
</reference>
<accession>A0A1I8B738</accession>
<sequence length="371" mass="43993">MGKEEEDSINQENKQEIKELEPELEPIILEEDYKTYEELRKEIDWNETKEKESRNNLYINNKENYLEEQILEKQKLLEEAISLNSTLQKIVLEKEIFEKQVLLEELILNKHSILEKNKKMEKHSKLVWPIITPGLPKQNAGFNINISTRSIMWREMKNANNFINVNINKAVKAKTKKFKNKYDGIHEDLRKQWEGLIITGGNFSKKYDQFLAIVCTYSSESEYGEEFCDFSTTRIRLQLLFTIETEIYAICHANLQKPIRDRKKCPKEYSKKGWLCIIWLVGIDFEINGNDKNIVDQDKIIQKKEIFKTDIGNQILKVFKENVMNSYLPRKKGVYSYKSKMTNNERDIVVQQLGFEVKYLKKDEVINWVLI</sequence>
<dbReference type="WBParaSite" id="MhA1_Contig1455.frz3.gene7">
    <property type="protein sequence ID" value="MhA1_Contig1455.frz3.gene7"/>
    <property type="gene ID" value="MhA1_Contig1455.frz3.gene7"/>
</dbReference>
<dbReference type="Proteomes" id="UP000095281">
    <property type="component" value="Unplaced"/>
</dbReference>
<evidence type="ECO:0000313" key="1">
    <source>
        <dbReference type="Proteomes" id="UP000095281"/>
    </source>
</evidence>
<name>A0A1I8B738_MELHA</name>
<protein>
    <submittedName>
        <fullName evidence="2">PAP_central domain-containing protein</fullName>
    </submittedName>
</protein>
<proteinExistence type="predicted"/>
<dbReference type="AlphaFoldDB" id="A0A1I8B738"/>
<organism evidence="1 2">
    <name type="scientific">Meloidogyne hapla</name>
    <name type="common">Root-knot nematode worm</name>
    <dbReference type="NCBI Taxonomy" id="6305"/>
    <lineage>
        <taxon>Eukaryota</taxon>
        <taxon>Metazoa</taxon>
        <taxon>Ecdysozoa</taxon>
        <taxon>Nematoda</taxon>
        <taxon>Chromadorea</taxon>
        <taxon>Rhabditida</taxon>
        <taxon>Tylenchina</taxon>
        <taxon>Tylenchomorpha</taxon>
        <taxon>Tylenchoidea</taxon>
        <taxon>Meloidogynidae</taxon>
        <taxon>Meloidogyninae</taxon>
        <taxon>Meloidogyne</taxon>
    </lineage>
</organism>
<dbReference type="Gene3D" id="1.10.1410.10">
    <property type="match status" value="1"/>
</dbReference>
<keyword evidence="1" id="KW-1185">Reference proteome</keyword>
<dbReference type="Gene3D" id="3.30.70.590">
    <property type="entry name" value="Poly(A) polymerase predicted RNA binding domain"/>
    <property type="match status" value="1"/>
</dbReference>